<feature type="compositionally biased region" description="Polar residues" evidence="1">
    <location>
        <begin position="28"/>
        <end position="38"/>
    </location>
</feature>
<dbReference type="Proteomes" id="UP001530293">
    <property type="component" value="Unassembled WGS sequence"/>
</dbReference>
<gene>
    <name evidence="2" type="ORF">ACHAWU_002880</name>
</gene>
<dbReference type="AlphaFoldDB" id="A0ABD3M4S2"/>
<keyword evidence="3" id="KW-1185">Reference proteome</keyword>
<accession>A0ABD3M4S2</accession>
<name>A0ABD3M4S2_9STRA</name>
<dbReference type="EMBL" id="JALLBG020000273">
    <property type="protein sequence ID" value="KAL3757041.1"/>
    <property type="molecule type" value="Genomic_DNA"/>
</dbReference>
<organism evidence="2 3">
    <name type="scientific">Discostella pseudostelligera</name>
    <dbReference type="NCBI Taxonomy" id="259834"/>
    <lineage>
        <taxon>Eukaryota</taxon>
        <taxon>Sar</taxon>
        <taxon>Stramenopiles</taxon>
        <taxon>Ochrophyta</taxon>
        <taxon>Bacillariophyta</taxon>
        <taxon>Coscinodiscophyceae</taxon>
        <taxon>Thalassiosirophycidae</taxon>
        <taxon>Stephanodiscales</taxon>
        <taxon>Stephanodiscaceae</taxon>
        <taxon>Discostella</taxon>
    </lineage>
</organism>
<evidence type="ECO:0000313" key="2">
    <source>
        <dbReference type="EMBL" id="KAL3757041.1"/>
    </source>
</evidence>
<feature type="region of interest" description="Disordered" evidence="1">
    <location>
        <begin position="66"/>
        <end position="91"/>
    </location>
</feature>
<sequence>MTTTSSSPLRYVPQGPASLSSDAPGWSSGRSNDSSNKDVSMGMGPVCWKCRGRQFLSVAAAGKSKRRVGEQQCLDADTTVPPDNNNNMHTDKLRQRSCPVCTGLGHLPIKSKYLQSMIEPSGAITPRRLGRTSRQNNGWVEFGHIPGAVRAALHLLSNSSMNDDDDVASYDAATKYDDDDMMRYAVTLLSHASRLNDDNGDKSNNIKRQDIPVNATIAQSWQGTPKWLPTDPGEQLCNLTGYWRILQRKGSHRWTTDDVVTAYVAASTFLSSCIREHTENNTIIDEDGESNTPIMRYLDLGTGNASVLQMVIWYLLSASSSSSTSRGCNRIKQSRLEAVGVEARSEAVNLARRSLSFNLGEVKFENTMYCGGVDGDGENDDGGEALVDSTDPNVQIVQGDFRDLISLAAASLTKKLEFNEHADGPCCMEDVASKRYDLITGTPPYFRVGFTTSKTQGKRAKVKTETDTQNDDDNEFNNDYEVVTAAVIEQGGMPTSMQSAPARCEFRGGIEAYCLAASALLSAPHGIFVVCENWENDDRVWKGAAEAGLTIECVWPVGGGGKQRQGHILFAVYVMRKIKDQAQADEDCKRDVEEMHSKRKVIRPTLVVRDENGKWTEDYAKVMNAMSIPAD</sequence>
<evidence type="ECO:0000256" key="1">
    <source>
        <dbReference type="SAM" id="MobiDB-lite"/>
    </source>
</evidence>
<protein>
    <submittedName>
        <fullName evidence="2">Uncharacterized protein</fullName>
    </submittedName>
</protein>
<reference evidence="2 3" key="1">
    <citation type="submission" date="2024-10" db="EMBL/GenBank/DDBJ databases">
        <title>Updated reference genomes for cyclostephanoid diatoms.</title>
        <authorList>
            <person name="Roberts W.R."/>
            <person name="Alverson A.J."/>
        </authorList>
    </citation>
    <scope>NUCLEOTIDE SEQUENCE [LARGE SCALE GENOMIC DNA]</scope>
    <source>
        <strain evidence="2 3">AJA232-27</strain>
    </source>
</reference>
<dbReference type="Gene3D" id="3.40.50.150">
    <property type="entry name" value="Vaccinia Virus protein VP39"/>
    <property type="match status" value="1"/>
</dbReference>
<feature type="region of interest" description="Disordered" evidence="1">
    <location>
        <begin position="1"/>
        <end position="38"/>
    </location>
</feature>
<dbReference type="SUPFAM" id="SSF53335">
    <property type="entry name" value="S-adenosyl-L-methionine-dependent methyltransferases"/>
    <property type="match status" value="1"/>
</dbReference>
<evidence type="ECO:0000313" key="3">
    <source>
        <dbReference type="Proteomes" id="UP001530293"/>
    </source>
</evidence>
<dbReference type="InterPro" id="IPR029063">
    <property type="entry name" value="SAM-dependent_MTases_sf"/>
</dbReference>
<comment type="caution">
    <text evidence="2">The sequence shown here is derived from an EMBL/GenBank/DDBJ whole genome shotgun (WGS) entry which is preliminary data.</text>
</comment>
<proteinExistence type="predicted"/>